<dbReference type="Pfam" id="PF22978">
    <property type="entry name" value="HAD_Pex22"/>
    <property type="match status" value="1"/>
</dbReference>
<dbReference type="PANTHER" id="PTHR34126">
    <property type="entry name" value="PEROXISOME BIOGENESIS PROTEIN 22"/>
    <property type="match status" value="1"/>
</dbReference>
<dbReference type="GO" id="GO:0007031">
    <property type="term" value="P:peroxisome organization"/>
    <property type="evidence" value="ECO:0007669"/>
    <property type="project" value="InterPro"/>
</dbReference>
<dbReference type="Proteomes" id="UP000285883">
    <property type="component" value="Unassembled WGS sequence"/>
</dbReference>
<evidence type="ECO:0008006" key="4">
    <source>
        <dbReference type="Google" id="ProtNLM"/>
    </source>
</evidence>
<reference evidence="2 3" key="1">
    <citation type="submission" date="2018-07" db="EMBL/GenBank/DDBJ databases">
        <title>Genome sequencing of oomycete isolates from Chile give support for New Zealand origin for Phytophthora kernoviae and make available the first Nothophytophthora sp. genome.</title>
        <authorList>
            <person name="Studholme D.J."/>
            <person name="Sanfuentes E."/>
            <person name="Panda P."/>
            <person name="Hill R."/>
            <person name="Sambles C."/>
            <person name="Grant M."/>
            <person name="Williams N.M."/>
            <person name="Mcdougal R.L."/>
        </authorList>
    </citation>
    <scope>NUCLEOTIDE SEQUENCE [LARGE SCALE GENOMIC DNA]</scope>
    <source>
        <strain evidence="2">Chile2</strain>
    </source>
</reference>
<comment type="caution">
    <text evidence="2">The sequence shown here is derived from an EMBL/GenBank/DDBJ whole genome shotgun (WGS) entry which is preliminary data.</text>
</comment>
<keyword evidence="1" id="KW-0472">Membrane</keyword>
<evidence type="ECO:0000256" key="1">
    <source>
        <dbReference type="SAM" id="Phobius"/>
    </source>
</evidence>
<organism evidence="2 3">
    <name type="scientific">Phytophthora kernoviae</name>
    <dbReference type="NCBI Taxonomy" id="325452"/>
    <lineage>
        <taxon>Eukaryota</taxon>
        <taxon>Sar</taxon>
        <taxon>Stramenopiles</taxon>
        <taxon>Oomycota</taxon>
        <taxon>Peronosporomycetes</taxon>
        <taxon>Peronosporales</taxon>
        <taxon>Peronosporaceae</taxon>
        <taxon>Phytophthora</taxon>
    </lineage>
</organism>
<gene>
    <name evidence="2" type="ORF">BBI17_007303</name>
</gene>
<dbReference type="AlphaFoldDB" id="A0A421EX33"/>
<feature type="transmembrane region" description="Helical" evidence="1">
    <location>
        <begin position="16"/>
        <end position="36"/>
    </location>
</feature>
<sequence>MTAKSPEVVDGMIDDSLLGILIILLVVMLSTGYVYLQQLQQGDGQQANAAANLARRAPSTASALGSSPQQAVISTNGLTDRQLKLHYTLPMRNGARTVTISTEALLKTDDVEALTWTNDEVPTLLADLSRIADVYLLCTVKDTNDAKSMQHIREFVSTHPDLKSNDTTPGWVKAHKILFCTTSIGKIAFVRQIEPHVHVEVDSGVVRDLEKHVPHIVHIPTTPVDAATSSVPNVAHVSDSFVAYFSLVSAKERL</sequence>
<dbReference type="InterPro" id="IPR037485">
    <property type="entry name" value="PEX22"/>
</dbReference>
<protein>
    <recommendedName>
        <fullName evidence="4">Peroxisome biogenesis protein 22</fullName>
    </recommendedName>
</protein>
<proteinExistence type="predicted"/>
<keyword evidence="1" id="KW-1133">Transmembrane helix</keyword>
<dbReference type="EMBL" id="MAYM02001929">
    <property type="protein sequence ID" value="RLN06624.1"/>
    <property type="molecule type" value="Genomic_DNA"/>
</dbReference>
<name>A0A421EX33_9STRA</name>
<evidence type="ECO:0000313" key="2">
    <source>
        <dbReference type="EMBL" id="RLN06624.1"/>
    </source>
</evidence>
<dbReference type="PANTHER" id="PTHR34126:SF1">
    <property type="entry name" value="PEROXISOME BIOGENESIS PROTEIN 22"/>
    <property type="match status" value="1"/>
</dbReference>
<accession>A0A421EX33</accession>
<keyword evidence="1" id="KW-0812">Transmembrane</keyword>
<evidence type="ECO:0000313" key="3">
    <source>
        <dbReference type="Proteomes" id="UP000285883"/>
    </source>
</evidence>